<dbReference type="InterPro" id="IPR003789">
    <property type="entry name" value="Asn/Gln_tRNA_amidoTrase-B-like"/>
</dbReference>
<sequence length="148" mass="15898">MSLKDQVTEDMKNAMRARDSVRLGTIRLLLSAVKQKEVDERVVVDDLMLVGIVDKLIKQRKDSVAAYLQAQRQDLADKESDEIKVLEAYLPQRMGSKEITAAVAAIVSALGAKGPGDMGKVMAAVKSKLAGKADMTLVSQAVKTALAG</sequence>
<evidence type="ECO:0000313" key="1">
    <source>
        <dbReference type="EMBL" id="OLP06091.1"/>
    </source>
</evidence>
<dbReference type="STRING" id="81479.RA876_05800"/>
<proteinExistence type="predicted"/>
<dbReference type="RefSeq" id="WP_075586605.1">
    <property type="nucleotide sequence ID" value="NZ_MSYM01000013.1"/>
</dbReference>
<name>A0A1Q8YDF7_9BURK</name>
<dbReference type="PANTHER" id="PTHR28055">
    <property type="entry name" value="ALTERED INHERITANCE OF MITOCHONDRIA PROTEIN 41, MITOCHONDRIAL"/>
    <property type="match status" value="1"/>
</dbReference>
<dbReference type="EMBL" id="MSYM01000013">
    <property type="protein sequence ID" value="OLP06091.1"/>
    <property type="molecule type" value="Genomic_DNA"/>
</dbReference>
<dbReference type="AlphaFoldDB" id="A0A1Q8YDF7"/>
<dbReference type="PANTHER" id="PTHR28055:SF1">
    <property type="entry name" value="ALTERED INHERITANCE OF MITOCHONDRIA PROTEIN 41, MITOCHONDRIAL"/>
    <property type="match status" value="1"/>
</dbReference>
<protein>
    <submittedName>
        <fullName evidence="1">Yqey-like family protein</fullName>
    </submittedName>
</protein>
<gene>
    <name evidence="1" type="ORF">BLL52_2321</name>
</gene>
<dbReference type="InterPro" id="IPR023168">
    <property type="entry name" value="GatB_Yqey_C_2"/>
</dbReference>
<keyword evidence="2" id="KW-1185">Reference proteome</keyword>
<comment type="caution">
    <text evidence="1">The sequence shown here is derived from an EMBL/GenBank/DDBJ whole genome shotgun (WGS) entry which is preliminary data.</text>
</comment>
<evidence type="ECO:0000313" key="2">
    <source>
        <dbReference type="Proteomes" id="UP000185911"/>
    </source>
</evidence>
<dbReference type="InterPro" id="IPR042184">
    <property type="entry name" value="YqeY/Aim41_N"/>
</dbReference>
<reference evidence="1 2" key="1">
    <citation type="submission" date="2017-01" db="EMBL/GenBank/DDBJ databases">
        <title>Genome sequence of Rhodoferax antarcticus ANT.BR, a psychrophilic purple nonsulfur bacterium from an Antarctic microbial mat.</title>
        <authorList>
            <person name="Baker J."/>
            <person name="Riester C."/>
            <person name="Skinner B."/>
            <person name="Newell A."/>
            <person name="Swingley W."/>
            <person name="Madigan M."/>
            <person name="Jung D."/>
            <person name="Asao M."/>
            <person name="Chen M."/>
            <person name="Loughlin P."/>
            <person name="Pan H."/>
            <person name="Lin S."/>
            <person name="Li N."/>
            <person name="Shaw J."/>
            <person name="Prado M."/>
            <person name="Sherman C."/>
            <person name="Li X."/>
            <person name="Tang J."/>
            <person name="Blankenship R."/>
            <person name="Zhao T."/>
            <person name="Touchman J."/>
            <person name="Sattley M."/>
        </authorList>
    </citation>
    <scope>NUCLEOTIDE SEQUENCE [LARGE SCALE GENOMIC DNA]</scope>
    <source>
        <strain evidence="1 2">ANT.BR</strain>
    </source>
</reference>
<dbReference type="Proteomes" id="UP000185911">
    <property type="component" value="Unassembled WGS sequence"/>
</dbReference>
<dbReference type="Gene3D" id="1.10.1510.10">
    <property type="entry name" value="Uncharacterised protein YqeY/AIM41 PF09424, N-terminal domain"/>
    <property type="match status" value="1"/>
</dbReference>
<accession>A0A1Q8YDF7</accession>
<dbReference type="Gene3D" id="1.10.10.410">
    <property type="match status" value="1"/>
</dbReference>
<dbReference type="Pfam" id="PF09424">
    <property type="entry name" value="YqeY"/>
    <property type="match status" value="1"/>
</dbReference>
<dbReference type="InterPro" id="IPR019004">
    <property type="entry name" value="YqeY/Aim41"/>
</dbReference>
<dbReference type="SUPFAM" id="SSF89095">
    <property type="entry name" value="GatB/YqeY motif"/>
    <property type="match status" value="1"/>
</dbReference>
<dbReference type="GO" id="GO:0016884">
    <property type="term" value="F:carbon-nitrogen ligase activity, with glutamine as amido-N-donor"/>
    <property type="evidence" value="ECO:0007669"/>
    <property type="project" value="InterPro"/>
</dbReference>
<organism evidence="1 2">
    <name type="scientific">Rhodoferax antarcticus ANT.BR</name>
    <dbReference type="NCBI Taxonomy" id="1111071"/>
    <lineage>
        <taxon>Bacteria</taxon>
        <taxon>Pseudomonadati</taxon>
        <taxon>Pseudomonadota</taxon>
        <taxon>Betaproteobacteria</taxon>
        <taxon>Burkholderiales</taxon>
        <taxon>Comamonadaceae</taxon>
        <taxon>Rhodoferax</taxon>
    </lineage>
</organism>